<accession>T2PL35</accession>
<comment type="caution">
    <text evidence="1">The sequence shown here is derived from an EMBL/GenBank/DDBJ whole genome shotgun (WGS) entry which is preliminary data.</text>
</comment>
<protein>
    <submittedName>
        <fullName evidence="1">Uncharacterized protein</fullName>
    </submittedName>
</protein>
<gene>
    <name evidence="1" type="ORF">HMPREF1577_01354</name>
</gene>
<dbReference type="Proteomes" id="UP000015779">
    <property type="component" value="Unassembled WGS sequence"/>
</dbReference>
<proteinExistence type="predicted"/>
<dbReference type="HOGENOM" id="CLU_3290157_0_0_11"/>
<evidence type="ECO:0000313" key="1">
    <source>
        <dbReference type="EMBL" id="EPI49760.1"/>
    </source>
</evidence>
<dbReference type="PATRIC" id="fig|1261062.4.peg.1195"/>
<dbReference type="EMBL" id="ATJN01000134">
    <property type="protein sequence ID" value="EPI49760.1"/>
    <property type="molecule type" value="Genomic_DNA"/>
</dbReference>
<dbReference type="AlphaFoldDB" id="T2PL35"/>
<evidence type="ECO:0000313" key="2">
    <source>
        <dbReference type="Proteomes" id="UP000015779"/>
    </source>
</evidence>
<name>T2PL35_9BIFI</name>
<organism evidence="1 2">
    <name type="scientific">Gardnerella pickettii JCP8017A</name>
    <dbReference type="NCBI Taxonomy" id="1261062"/>
    <lineage>
        <taxon>Bacteria</taxon>
        <taxon>Bacillati</taxon>
        <taxon>Actinomycetota</taxon>
        <taxon>Actinomycetes</taxon>
        <taxon>Bifidobacteriales</taxon>
        <taxon>Bifidobacteriaceae</taxon>
        <taxon>Gardnerella</taxon>
        <taxon>Gardnerella pickettii</taxon>
    </lineage>
</organism>
<sequence length="40" mass="4835">MALQRIHLAINTRWILFIKPIEPVKRKGFAKLVMRLFRDN</sequence>
<reference evidence="1 2" key="1">
    <citation type="submission" date="2013-06" db="EMBL/GenBank/DDBJ databases">
        <authorList>
            <person name="Weinstock G."/>
            <person name="Sodergren E."/>
            <person name="Lobos E.A."/>
            <person name="Fulton L."/>
            <person name="Fulton R."/>
            <person name="Courtney L."/>
            <person name="Fronick C."/>
            <person name="O'Laughlin M."/>
            <person name="Godfrey J."/>
            <person name="Wilson R.M."/>
            <person name="Miner T."/>
            <person name="Farmer C."/>
            <person name="Delehaunty K."/>
            <person name="Cordes M."/>
            <person name="Minx P."/>
            <person name="Tomlinson C."/>
            <person name="Chen J."/>
            <person name="Wollam A."/>
            <person name="Pepin K.H."/>
            <person name="Bhonagiri V."/>
            <person name="Zhang X."/>
            <person name="Warren W."/>
            <person name="Mitreva M."/>
            <person name="Mardis E.R."/>
            <person name="Wilson R.K."/>
        </authorList>
    </citation>
    <scope>NUCLEOTIDE SEQUENCE [LARGE SCALE GENOMIC DNA]</scope>
    <source>
        <strain evidence="1 2">JCP8017A</strain>
    </source>
</reference>